<accession>A0A268S499</accession>
<reference evidence="2 3" key="1">
    <citation type="submission" date="2017-07" db="EMBL/GenBank/DDBJ databases">
        <title>Isolation and whole genome analysis of endospore-forming bacteria from heroin.</title>
        <authorList>
            <person name="Kalinowski J."/>
            <person name="Ahrens B."/>
            <person name="Al-Dilaimi A."/>
            <person name="Winkler A."/>
            <person name="Wibberg D."/>
            <person name="Schleenbecker U."/>
            <person name="Ruckert C."/>
            <person name="Wolfel R."/>
            <person name="Grass G."/>
        </authorList>
    </citation>
    <scope>NUCLEOTIDE SEQUENCE [LARGE SCALE GENOMIC DNA]</scope>
    <source>
        <strain evidence="2 3">7523-2</strain>
    </source>
</reference>
<dbReference type="AlphaFoldDB" id="A0A268S499"/>
<dbReference type="Proteomes" id="UP000216133">
    <property type="component" value="Unassembled WGS sequence"/>
</dbReference>
<evidence type="ECO:0000313" key="3">
    <source>
        <dbReference type="Proteomes" id="UP000216133"/>
    </source>
</evidence>
<evidence type="ECO:0000313" key="2">
    <source>
        <dbReference type="EMBL" id="PAF27378.1"/>
    </source>
</evidence>
<sequence>MPDWLVATWEVISATSGFLYNIAGIALTIGLFIAYKHFKESIKQTQIAQGQLASSISQAETMREDLAIRNKRSSVEFSLQYLSMFSGEVVGEIDEYRKRFKERTRGLDTTNIPLNEEMRVNPDDLSNEQLIESIIMSKCGVHHIANRLEFFSIGILNGLADEDICFTPLAKLYCEFIEEHHLYFSLARYDGVPYEGVYQLYNNWSKRLKYEASRLQKEEAENMMKEHGEFTRITAIGITPEGDDCK</sequence>
<keyword evidence="1" id="KW-0472">Membrane</keyword>
<evidence type="ECO:0000256" key="1">
    <source>
        <dbReference type="SAM" id="Phobius"/>
    </source>
</evidence>
<gene>
    <name evidence="2" type="ORF">CHH61_03685</name>
</gene>
<feature type="transmembrane region" description="Helical" evidence="1">
    <location>
        <begin position="12"/>
        <end position="35"/>
    </location>
</feature>
<name>A0A268S499_SHOCL</name>
<proteinExistence type="predicted"/>
<dbReference type="RefSeq" id="WP_095327836.1">
    <property type="nucleotide sequence ID" value="NZ_NPBS01000015.1"/>
</dbReference>
<evidence type="ECO:0008006" key="4">
    <source>
        <dbReference type="Google" id="ProtNLM"/>
    </source>
</evidence>
<comment type="caution">
    <text evidence="2">The sequence shown here is derived from an EMBL/GenBank/DDBJ whole genome shotgun (WGS) entry which is preliminary data.</text>
</comment>
<organism evidence="2 3">
    <name type="scientific">Shouchella clausii</name>
    <name type="common">Alkalihalobacillus clausii</name>
    <dbReference type="NCBI Taxonomy" id="79880"/>
    <lineage>
        <taxon>Bacteria</taxon>
        <taxon>Bacillati</taxon>
        <taxon>Bacillota</taxon>
        <taxon>Bacilli</taxon>
        <taxon>Bacillales</taxon>
        <taxon>Bacillaceae</taxon>
        <taxon>Shouchella</taxon>
    </lineage>
</organism>
<keyword evidence="1" id="KW-0812">Transmembrane</keyword>
<protein>
    <recommendedName>
        <fullName evidence="4">DUF4760 domain-containing protein</fullName>
    </recommendedName>
</protein>
<keyword evidence="1" id="KW-1133">Transmembrane helix</keyword>
<dbReference type="EMBL" id="NPBS01000015">
    <property type="protein sequence ID" value="PAF27378.1"/>
    <property type="molecule type" value="Genomic_DNA"/>
</dbReference>